<dbReference type="GO" id="GO:0046529">
    <property type="term" value="P:imaginal disc fusion, thorax closure"/>
    <property type="evidence" value="ECO:0007669"/>
    <property type="project" value="EnsemblMetazoa"/>
</dbReference>
<dbReference type="AlphaFoldDB" id="B4PSM6"/>
<dbReference type="SUPFAM" id="SSF49265">
    <property type="entry name" value="Fibronectin type III"/>
    <property type="match status" value="1"/>
</dbReference>
<dbReference type="PhylomeDB" id="B4PSM6"/>
<sequence>MGHLLPFPCPFPIPMSIPISIAVPLLFLFLGAASPVLARSDDQTVCGSQEINEIADLRKLQNCTHVVGHVRLAYVDLDLDLTDVAGNYSLASLASNVTEISDYLMVYRCTGLISLQSIFPRLRIIRGQQLLFDQYSLVVYENRNLRELGLVELLRIQSGFIRVESNPLLCFVETVDWMYLMGNATRQHFSLKHNRPQSQCPLCGSLSADFEFIRNSSQRCWNVNTTQLRPQPPRLRDCPIACGQSGCDSAGKCCDHNCVTGCYSQNCSLCANYQGRMGCVNQCVASYEINRRRCIGHRECRELGRIPLIRGYQCVEKCPGNQKEYLDAKGIIHCQVECNGDFHVKSAADLEVLQDCVTINGSLTIELTNIKEKIVDALENALASVKEITGYLKVIHSAQLMALTFLQNLDAIRGDKLVENKYALYVVNNYHLEHIWPPNHLVIIQRGRLFFHLNPRLCYDKIQQLQGSLKSGENISVADVSPNSNGERVICGEAVRSLNPRVEDLNSTAVRIIMDYMDWEGMETLIGYSYHYKEAPVQNVTMYDGRHGCGHDNWLMDVVPNQSRRHVISGLKPYTQYAYFVKTLTRTEYHIQIDAYSKIAYFQTLPDRPSPVLRIYGSSEISSQILLHWWPPSRPNGVIKNYFVTAEKHNITKEVKDKNYANVELEIAKDSDCECVGLLPYYSGPQPDDEDYYNKEQITYEDALPNLIYVSRYHDYRRKEFEKVIDYEHLLTRKKTEAPTRPPTTTPAPTNATLDKEREAAINYENYRLTTEQRQRDLQDLDQHKYRIRHALPKCQDPHASVVQQVEEKCVVEEPLSGYELKGTQHFYCLSQLEPETHYRITIRACVEGVVNGCSTPAEAVIKTASLQLERFIKGV</sequence>
<gene>
    <name evidence="9" type="primary">Dyak\GE24266</name>
    <name evidence="9" type="synonym">dyak_GLEANR_7978</name>
    <name evidence="9" type="synonym">GE24266</name>
    <name evidence="9" type="ORF">Dyak_GE24266</name>
</gene>
<dbReference type="CDD" id="cd00063">
    <property type="entry name" value="FN3"/>
    <property type="match status" value="1"/>
</dbReference>
<dbReference type="HOGENOM" id="CLU_328251_0_0_1"/>
<organism evidence="9 10">
    <name type="scientific">Drosophila yakuba</name>
    <name type="common">Fruit fly</name>
    <dbReference type="NCBI Taxonomy" id="7245"/>
    <lineage>
        <taxon>Eukaryota</taxon>
        <taxon>Metazoa</taxon>
        <taxon>Ecdysozoa</taxon>
        <taxon>Arthropoda</taxon>
        <taxon>Hexapoda</taxon>
        <taxon>Insecta</taxon>
        <taxon>Pterygota</taxon>
        <taxon>Neoptera</taxon>
        <taxon>Endopterygota</taxon>
        <taxon>Diptera</taxon>
        <taxon>Brachycera</taxon>
        <taxon>Muscomorpha</taxon>
        <taxon>Ephydroidea</taxon>
        <taxon>Drosophilidae</taxon>
        <taxon>Drosophila</taxon>
        <taxon>Sophophora</taxon>
    </lineage>
</organism>
<dbReference type="KEGG" id="dya:Dyak_GE24266"/>
<dbReference type="SMART" id="SM00060">
    <property type="entry name" value="FN3"/>
    <property type="match status" value="2"/>
</dbReference>
<protein>
    <recommendedName>
        <fullName evidence="8">Fibronectin type-III domain-containing protein</fullName>
    </recommendedName>
</protein>
<dbReference type="GO" id="GO:0042594">
    <property type="term" value="P:response to starvation"/>
    <property type="evidence" value="ECO:0007669"/>
    <property type="project" value="EnsemblMetazoa"/>
</dbReference>
<dbReference type="PANTHER" id="PTHR31018:SF3">
    <property type="entry name" value="RECEPTOR PROTEIN-TYROSINE KINASE"/>
    <property type="match status" value="1"/>
</dbReference>
<keyword evidence="10" id="KW-1185">Reference proteome</keyword>
<evidence type="ECO:0000256" key="3">
    <source>
        <dbReference type="ARBA" id="ARBA00022525"/>
    </source>
</evidence>
<dbReference type="OrthoDB" id="6612654at2759"/>
<keyword evidence="9" id="KW-0808">Transferase</keyword>
<dbReference type="Proteomes" id="UP000002282">
    <property type="component" value="Chromosome 3R"/>
</dbReference>
<dbReference type="GO" id="GO:0040015">
    <property type="term" value="P:negative regulation of multicellular organism growth"/>
    <property type="evidence" value="ECO:0007669"/>
    <property type="project" value="EnsemblMetazoa"/>
</dbReference>
<accession>B4PSM6</accession>
<reference evidence="9 10" key="1">
    <citation type="journal article" date="2007" name="Nature">
        <title>Evolution of genes and genomes on the Drosophila phylogeny.</title>
        <authorList>
            <consortium name="Drosophila 12 Genomes Consortium"/>
            <person name="Clark A.G."/>
            <person name="Eisen M.B."/>
            <person name="Smith D.R."/>
            <person name="Bergman C.M."/>
            <person name="Oliver B."/>
            <person name="Markow T.A."/>
            <person name="Kaufman T.C."/>
            <person name="Kellis M."/>
            <person name="Gelbart W."/>
            <person name="Iyer V.N."/>
            <person name="Pollard D.A."/>
            <person name="Sackton T.B."/>
            <person name="Larracuente A.M."/>
            <person name="Singh N.D."/>
            <person name="Abad J.P."/>
            <person name="Abt D.N."/>
            <person name="Adryan B."/>
            <person name="Aguade M."/>
            <person name="Akashi H."/>
            <person name="Anderson W.W."/>
            <person name="Aquadro C.F."/>
            <person name="Ardell D.H."/>
            <person name="Arguello R."/>
            <person name="Artieri C.G."/>
            <person name="Barbash D.A."/>
            <person name="Barker D."/>
            <person name="Barsanti P."/>
            <person name="Batterham P."/>
            <person name="Batzoglou S."/>
            <person name="Begun D."/>
            <person name="Bhutkar A."/>
            <person name="Blanco E."/>
            <person name="Bosak S.A."/>
            <person name="Bradley R.K."/>
            <person name="Brand A.D."/>
            <person name="Brent M.R."/>
            <person name="Brooks A.N."/>
            <person name="Brown R.H."/>
            <person name="Butlin R.K."/>
            <person name="Caggese C."/>
            <person name="Calvi B.R."/>
            <person name="Bernardo de Carvalho A."/>
            <person name="Caspi A."/>
            <person name="Castrezana S."/>
            <person name="Celniker S.E."/>
            <person name="Chang J.L."/>
            <person name="Chapple C."/>
            <person name="Chatterji S."/>
            <person name="Chinwalla A."/>
            <person name="Civetta A."/>
            <person name="Clifton S.W."/>
            <person name="Comeron J.M."/>
            <person name="Costello J.C."/>
            <person name="Coyne J.A."/>
            <person name="Daub J."/>
            <person name="David R.G."/>
            <person name="Delcher A.L."/>
            <person name="Delehaunty K."/>
            <person name="Do C.B."/>
            <person name="Ebling H."/>
            <person name="Edwards K."/>
            <person name="Eickbush T."/>
            <person name="Evans J.D."/>
            <person name="Filipski A."/>
            <person name="Findeiss S."/>
            <person name="Freyhult E."/>
            <person name="Fulton L."/>
            <person name="Fulton R."/>
            <person name="Garcia A.C."/>
            <person name="Gardiner A."/>
            <person name="Garfield D.A."/>
            <person name="Garvin B.E."/>
            <person name="Gibson G."/>
            <person name="Gilbert D."/>
            <person name="Gnerre S."/>
            <person name="Godfrey J."/>
            <person name="Good R."/>
            <person name="Gotea V."/>
            <person name="Gravely B."/>
            <person name="Greenberg A.J."/>
            <person name="Griffiths-Jones S."/>
            <person name="Gross S."/>
            <person name="Guigo R."/>
            <person name="Gustafson E.A."/>
            <person name="Haerty W."/>
            <person name="Hahn M.W."/>
            <person name="Halligan D.L."/>
            <person name="Halpern A.L."/>
            <person name="Halter G.M."/>
            <person name="Han M.V."/>
            <person name="Heger A."/>
            <person name="Hillier L."/>
            <person name="Hinrichs A.S."/>
            <person name="Holmes I."/>
            <person name="Hoskins R.A."/>
            <person name="Hubisz M.J."/>
            <person name="Hultmark D."/>
            <person name="Huntley M.A."/>
            <person name="Jaffe D.B."/>
            <person name="Jagadeeshan S."/>
            <person name="Jeck W.R."/>
            <person name="Johnson J."/>
            <person name="Jones C.D."/>
            <person name="Jordan W.C."/>
            <person name="Karpen G.H."/>
            <person name="Kataoka E."/>
            <person name="Keightley P.D."/>
            <person name="Kheradpour P."/>
            <person name="Kirkness E.F."/>
            <person name="Koerich L.B."/>
            <person name="Kristiansen K."/>
            <person name="Kudrna D."/>
            <person name="Kulathinal R.J."/>
            <person name="Kumar S."/>
            <person name="Kwok R."/>
            <person name="Lander E."/>
            <person name="Langley C.H."/>
            <person name="Lapoint R."/>
            <person name="Lazzaro B.P."/>
            <person name="Lee S.J."/>
            <person name="Levesque L."/>
            <person name="Li R."/>
            <person name="Lin C.F."/>
            <person name="Lin M.F."/>
            <person name="Lindblad-Toh K."/>
            <person name="Llopart A."/>
            <person name="Long M."/>
            <person name="Low L."/>
            <person name="Lozovsky E."/>
            <person name="Lu J."/>
            <person name="Luo M."/>
            <person name="Machado C.A."/>
            <person name="Makalowski W."/>
            <person name="Marzo M."/>
            <person name="Matsuda M."/>
            <person name="Matzkin L."/>
            <person name="McAllister B."/>
            <person name="McBride C.S."/>
            <person name="McKernan B."/>
            <person name="McKernan K."/>
            <person name="Mendez-Lago M."/>
            <person name="Minx P."/>
            <person name="Mollenhauer M.U."/>
            <person name="Montooth K."/>
            <person name="Mount S.M."/>
            <person name="Mu X."/>
            <person name="Myers E."/>
            <person name="Negre B."/>
            <person name="Newfeld S."/>
            <person name="Nielsen R."/>
            <person name="Noor M.A."/>
            <person name="O'Grady P."/>
            <person name="Pachter L."/>
            <person name="Papaceit M."/>
            <person name="Parisi M.J."/>
            <person name="Parisi M."/>
            <person name="Parts L."/>
            <person name="Pedersen J.S."/>
            <person name="Pesole G."/>
            <person name="Phillippy A.M."/>
            <person name="Ponting C.P."/>
            <person name="Pop M."/>
            <person name="Porcelli D."/>
            <person name="Powell J.R."/>
            <person name="Prohaska S."/>
            <person name="Pruitt K."/>
            <person name="Puig M."/>
            <person name="Quesneville H."/>
            <person name="Ram K.R."/>
            <person name="Rand D."/>
            <person name="Rasmussen M.D."/>
            <person name="Reed L.K."/>
            <person name="Reenan R."/>
            <person name="Reily A."/>
            <person name="Remington K.A."/>
            <person name="Rieger T.T."/>
            <person name="Ritchie M.G."/>
            <person name="Robin C."/>
            <person name="Rogers Y.H."/>
            <person name="Rohde C."/>
            <person name="Rozas J."/>
            <person name="Rubenfield M.J."/>
            <person name="Ruiz A."/>
            <person name="Russo S."/>
            <person name="Salzberg S.L."/>
            <person name="Sanchez-Gracia A."/>
            <person name="Saranga D.J."/>
            <person name="Sato H."/>
            <person name="Schaeffer S.W."/>
            <person name="Schatz M.C."/>
            <person name="Schlenke T."/>
            <person name="Schwartz R."/>
            <person name="Segarra C."/>
            <person name="Singh R.S."/>
            <person name="Sirot L."/>
            <person name="Sirota M."/>
            <person name="Sisneros N.B."/>
            <person name="Smith C.D."/>
            <person name="Smith T.F."/>
            <person name="Spieth J."/>
            <person name="Stage D.E."/>
            <person name="Stark A."/>
            <person name="Stephan W."/>
            <person name="Strausberg R.L."/>
            <person name="Strempel S."/>
            <person name="Sturgill D."/>
            <person name="Sutton G."/>
            <person name="Sutton G.G."/>
            <person name="Tao W."/>
            <person name="Teichmann S."/>
            <person name="Tobari Y.N."/>
            <person name="Tomimura Y."/>
            <person name="Tsolas J.M."/>
            <person name="Valente V.L."/>
            <person name="Venter E."/>
            <person name="Venter J.C."/>
            <person name="Vicario S."/>
            <person name="Vieira F.G."/>
            <person name="Vilella A.J."/>
            <person name="Villasante A."/>
            <person name="Walenz B."/>
            <person name="Wang J."/>
            <person name="Wasserman M."/>
            <person name="Watts T."/>
            <person name="Wilson D."/>
            <person name="Wilson R.K."/>
            <person name="Wing R.A."/>
            <person name="Wolfner M.F."/>
            <person name="Wong A."/>
            <person name="Wong G.K."/>
            <person name="Wu C.I."/>
            <person name="Wu G."/>
            <person name="Yamamoto D."/>
            <person name="Yang H.P."/>
            <person name="Yang S.P."/>
            <person name="Yorke J.A."/>
            <person name="Yoshida K."/>
            <person name="Zdobnov E."/>
            <person name="Zhang P."/>
            <person name="Zhang Y."/>
            <person name="Zimin A.V."/>
            <person name="Baldwin J."/>
            <person name="Abdouelleil A."/>
            <person name="Abdulkadir J."/>
            <person name="Abebe A."/>
            <person name="Abera B."/>
            <person name="Abreu J."/>
            <person name="Acer S.C."/>
            <person name="Aftuck L."/>
            <person name="Alexander A."/>
            <person name="An P."/>
            <person name="Anderson E."/>
            <person name="Anderson S."/>
            <person name="Arachi H."/>
            <person name="Azer M."/>
            <person name="Bachantsang P."/>
            <person name="Barry A."/>
            <person name="Bayul T."/>
            <person name="Berlin A."/>
            <person name="Bessette D."/>
            <person name="Bloom T."/>
            <person name="Blye J."/>
            <person name="Boguslavskiy L."/>
            <person name="Bonnet C."/>
            <person name="Boukhgalter B."/>
            <person name="Bourzgui I."/>
            <person name="Brown A."/>
            <person name="Cahill P."/>
            <person name="Channer S."/>
            <person name="Cheshatsang Y."/>
            <person name="Chuda L."/>
            <person name="Citroen M."/>
            <person name="Collymore A."/>
            <person name="Cooke P."/>
            <person name="Costello M."/>
            <person name="D'Aco K."/>
            <person name="Daza R."/>
            <person name="De Haan G."/>
            <person name="DeGray S."/>
            <person name="DeMaso C."/>
            <person name="Dhargay N."/>
            <person name="Dooley K."/>
            <person name="Dooley E."/>
            <person name="Doricent M."/>
            <person name="Dorje P."/>
            <person name="Dorjee K."/>
            <person name="Dupes A."/>
            <person name="Elong R."/>
            <person name="Falk J."/>
            <person name="Farina A."/>
            <person name="Faro S."/>
            <person name="Ferguson D."/>
            <person name="Fisher S."/>
            <person name="Foley C.D."/>
            <person name="Franke A."/>
            <person name="Friedrich D."/>
            <person name="Gadbois L."/>
            <person name="Gearin G."/>
            <person name="Gearin C.R."/>
            <person name="Giannoukos G."/>
            <person name="Goode T."/>
            <person name="Graham J."/>
            <person name="Grandbois E."/>
            <person name="Grewal S."/>
            <person name="Gyaltsen K."/>
            <person name="Hafez N."/>
            <person name="Hagos B."/>
            <person name="Hall J."/>
            <person name="Henson C."/>
            <person name="Hollinger A."/>
            <person name="Honan T."/>
            <person name="Huard M.D."/>
            <person name="Hughes L."/>
            <person name="Hurhula B."/>
            <person name="Husby M.E."/>
            <person name="Kamat A."/>
            <person name="Kanga B."/>
            <person name="Kashin S."/>
            <person name="Khazanovich D."/>
            <person name="Kisner P."/>
            <person name="Lance K."/>
            <person name="Lara M."/>
            <person name="Lee W."/>
            <person name="Lennon N."/>
            <person name="Letendre F."/>
            <person name="LeVine R."/>
            <person name="Lipovsky A."/>
            <person name="Liu X."/>
            <person name="Liu J."/>
            <person name="Liu S."/>
            <person name="Lokyitsang T."/>
            <person name="Lokyitsang Y."/>
            <person name="Lubonja R."/>
            <person name="Lui A."/>
            <person name="MacDonald P."/>
            <person name="Magnisalis V."/>
            <person name="Maru K."/>
            <person name="Matthews C."/>
            <person name="McCusker W."/>
            <person name="McDonough S."/>
            <person name="Mehta T."/>
            <person name="Meldrim J."/>
            <person name="Meneus L."/>
            <person name="Mihai O."/>
            <person name="Mihalev A."/>
            <person name="Mihova T."/>
            <person name="Mittelman R."/>
            <person name="Mlenga V."/>
            <person name="Montmayeur A."/>
            <person name="Mulrain L."/>
            <person name="Navidi A."/>
            <person name="Naylor J."/>
            <person name="Negash T."/>
            <person name="Nguyen T."/>
            <person name="Nguyen N."/>
            <person name="Nicol R."/>
            <person name="Norbu C."/>
            <person name="Norbu N."/>
            <person name="Novod N."/>
            <person name="O'Neill B."/>
            <person name="Osman S."/>
            <person name="Markiewicz E."/>
            <person name="Oyono O.L."/>
            <person name="Patti C."/>
            <person name="Phunkhang P."/>
            <person name="Pierre F."/>
            <person name="Priest M."/>
            <person name="Raghuraman S."/>
            <person name="Rege F."/>
            <person name="Reyes R."/>
            <person name="Rise C."/>
            <person name="Rogov P."/>
            <person name="Ross K."/>
            <person name="Ryan E."/>
            <person name="Settipalli S."/>
            <person name="Shea T."/>
            <person name="Sherpa N."/>
            <person name="Shi L."/>
            <person name="Shih D."/>
            <person name="Sparrow T."/>
            <person name="Spaulding J."/>
            <person name="Stalker J."/>
            <person name="Stange-Thomann N."/>
            <person name="Stavropoulos S."/>
            <person name="Stone C."/>
            <person name="Strader C."/>
            <person name="Tesfaye S."/>
            <person name="Thomson T."/>
            <person name="Thoulutsang Y."/>
            <person name="Thoulutsang D."/>
            <person name="Topham K."/>
            <person name="Topping I."/>
            <person name="Tsamla T."/>
            <person name="Vassiliev H."/>
            <person name="Vo A."/>
            <person name="Wangchuk T."/>
            <person name="Wangdi T."/>
            <person name="Weiand M."/>
            <person name="Wilkinson J."/>
            <person name="Wilson A."/>
            <person name="Yadav S."/>
            <person name="Young G."/>
            <person name="Yu Q."/>
            <person name="Zembek L."/>
            <person name="Zhong D."/>
            <person name="Zimmer A."/>
            <person name="Zwirko Z."/>
            <person name="Jaffe D.B."/>
            <person name="Alvarez P."/>
            <person name="Brockman W."/>
            <person name="Butler J."/>
            <person name="Chin C."/>
            <person name="Gnerre S."/>
            <person name="Grabherr M."/>
            <person name="Kleber M."/>
            <person name="Mauceli E."/>
            <person name="MacCallum I."/>
        </authorList>
    </citation>
    <scope>NUCLEOTIDE SEQUENCE [LARGE SCALE GENOMIC DNA]</scope>
    <source>
        <strain evidence="10">Tai18E2 / Tucson 14021-0261.01</strain>
    </source>
</reference>
<keyword evidence="5" id="KW-0325">Glycoprotein</keyword>
<comment type="subcellular location">
    <subcellularLocation>
        <location evidence="1">Secreted</location>
        <location evidence="1">Cell wall</location>
    </subcellularLocation>
</comment>
<dbReference type="GO" id="GO:0016740">
    <property type="term" value="F:transferase activity"/>
    <property type="evidence" value="ECO:0007669"/>
    <property type="project" value="UniProtKB-KW"/>
</dbReference>
<dbReference type="InterPro" id="IPR003961">
    <property type="entry name" value="FN3_dom"/>
</dbReference>
<reference evidence="9 10" key="2">
    <citation type="journal article" date="2007" name="PLoS Biol.">
        <title>Principles of genome evolution in the Drosophila melanogaster species group.</title>
        <authorList>
            <person name="Ranz J.M."/>
            <person name="Maurin D."/>
            <person name="Chan Y.S."/>
            <person name="von Grotthuss M."/>
            <person name="Hillier L.W."/>
            <person name="Roote J."/>
            <person name="Ashburner M."/>
            <person name="Bergman C.M."/>
        </authorList>
    </citation>
    <scope>NUCLEOTIDE SEQUENCE [LARGE SCALE GENOMIC DNA]</scope>
    <source>
        <strain evidence="10">Tai18E2 / Tucson 14021-0261.01</strain>
    </source>
</reference>
<dbReference type="EMBL" id="CM000160">
    <property type="protein sequence ID" value="EDW97522.1"/>
    <property type="molecule type" value="Genomic_DNA"/>
</dbReference>
<dbReference type="GO" id="GO:0005520">
    <property type="term" value="F:insulin-like growth factor binding"/>
    <property type="evidence" value="ECO:0007669"/>
    <property type="project" value="EnsemblMetazoa"/>
</dbReference>
<evidence type="ECO:0000256" key="7">
    <source>
        <dbReference type="SAM" id="SignalP"/>
    </source>
</evidence>
<evidence type="ECO:0000256" key="1">
    <source>
        <dbReference type="ARBA" id="ARBA00004191"/>
    </source>
</evidence>
<dbReference type="SMR" id="B4PSM6"/>
<dbReference type="GO" id="GO:0046627">
    <property type="term" value="P:negative regulation of insulin receptor signaling pathway"/>
    <property type="evidence" value="ECO:0007669"/>
    <property type="project" value="EnsemblMetazoa"/>
</dbReference>
<dbReference type="SUPFAM" id="SSF52058">
    <property type="entry name" value="L domain-like"/>
    <property type="match status" value="2"/>
</dbReference>
<feature type="chain" id="PRO_5002818920" description="Fibronectin type-III domain-containing protein" evidence="7">
    <location>
        <begin position="39"/>
        <end position="876"/>
    </location>
</feature>
<evidence type="ECO:0000259" key="8">
    <source>
        <dbReference type="PROSITE" id="PS50853"/>
    </source>
</evidence>
<name>B4PSM6_DROYA</name>
<dbReference type="PROSITE" id="PS50853">
    <property type="entry name" value="FN3"/>
    <property type="match status" value="1"/>
</dbReference>
<evidence type="ECO:0000256" key="5">
    <source>
        <dbReference type="ARBA" id="ARBA00023180"/>
    </source>
</evidence>
<dbReference type="InterPro" id="IPR036941">
    <property type="entry name" value="Rcpt_L-dom_sf"/>
</dbReference>
<evidence type="ECO:0000313" key="10">
    <source>
        <dbReference type="Proteomes" id="UP000002282"/>
    </source>
</evidence>
<feature type="region of interest" description="Disordered" evidence="6">
    <location>
        <begin position="735"/>
        <end position="756"/>
    </location>
</feature>
<keyword evidence="2" id="KW-0134">Cell wall</keyword>
<evidence type="ECO:0000256" key="4">
    <source>
        <dbReference type="ARBA" id="ARBA00022729"/>
    </source>
</evidence>
<dbReference type="OMA" id="NWLMDVS"/>
<dbReference type="InterPro" id="IPR000494">
    <property type="entry name" value="Rcpt_L-dom"/>
</dbReference>
<dbReference type="GO" id="GO:0005615">
    <property type="term" value="C:extracellular space"/>
    <property type="evidence" value="ECO:0007669"/>
    <property type="project" value="EnsemblMetazoa"/>
</dbReference>
<dbReference type="eggNOG" id="KOG4258">
    <property type="taxonomic scope" value="Eukaryota"/>
</dbReference>
<dbReference type="Gene3D" id="3.80.20.20">
    <property type="entry name" value="Receptor L-domain"/>
    <property type="match status" value="2"/>
</dbReference>
<feature type="domain" description="Fibronectin type-III" evidence="8">
    <location>
        <begin position="496"/>
        <end position="607"/>
    </location>
</feature>
<dbReference type="Gene3D" id="2.60.40.10">
    <property type="entry name" value="Immunoglobulins"/>
    <property type="match status" value="2"/>
</dbReference>
<dbReference type="PANTHER" id="PTHR31018">
    <property type="entry name" value="SPORULATION-SPECIFIC PROTEIN-RELATED"/>
    <property type="match status" value="1"/>
</dbReference>
<evidence type="ECO:0000256" key="6">
    <source>
        <dbReference type="SAM" id="MobiDB-lite"/>
    </source>
</evidence>
<dbReference type="Pfam" id="PF01030">
    <property type="entry name" value="Recep_L_domain"/>
    <property type="match status" value="2"/>
</dbReference>
<dbReference type="InterPro" id="IPR013783">
    <property type="entry name" value="Ig-like_fold"/>
</dbReference>
<feature type="signal peptide" evidence="7">
    <location>
        <begin position="1"/>
        <end position="38"/>
    </location>
</feature>
<evidence type="ECO:0000256" key="2">
    <source>
        <dbReference type="ARBA" id="ARBA00022512"/>
    </source>
</evidence>
<proteinExistence type="predicted"/>
<keyword evidence="3" id="KW-0964">Secreted</keyword>
<dbReference type="InterPro" id="IPR051648">
    <property type="entry name" value="CWI-Assembly_Regulator"/>
</dbReference>
<keyword evidence="4 7" id="KW-0732">Signal</keyword>
<dbReference type="InterPro" id="IPR036116">
    <property type="entry name" value="FN3_sf"/>
</dbReference>
<evidence type="ECO:0000313" key="9">
    <source>
        <dbReference type="EMBL" id="EDW97522.1"/>
    </source>
</evidence>